<proteinExistence type="predicted"/>
<evidence type="ECO:0000256" key="2">
    <source>
        <dbReference type="ARBA" id="ARBA00023015"/>
    </source>
</evidence>
<reference evidence="5" key="1">
    <citation type="journal article" date="2022" name="Cell">
        <title>Repeat-based holocentromeres influence genome architecture and karyotype evolution.</title>
        <authorList>
            <person name="Hofstatter P.G."/>
            <person name="Thangavel G."/>
            <person name="Lux T."/>
            <person name="Neumann P."/>
            <person name="Vondrak T."/>
            <person name="Novak P."/>
            <person name="Zhang M."/>
            <person name="Costa L."/>
            <person name="Castellani M."/>
            <person name="Scott A."/>
            <person name="Toegelov H."/>
            <person name="Fuchs J."/>
            <person name="Mata-Sucre Y."/>
            <person name="Dias Y."/>
            <person name="Vanzela A.L.L."/>
            <person name="Huettel B."/>
            <person name="Almeida C.C.S."/>
            <person name="Simkova H."/>
            <person name="Souza G."/>
            <person name="Pedrosa-Harand A."/>
            <person name="Macas J."/>
            <person name="Mayer K.F.X."/>
            <person name="Houben A."/>
            <person name="Marques A."/>
        </authorList>
    </citation>
    <scope>NUCLEOTIDE SEQUENCE</scope>
    <source>
        <strain evidence="5">RhyBre1mFocal</strain>
    </source>
</reference>
<evidence type="ECO:0000313" key="6">
    <source>
        <dbReference type="Proteomes" id="UP001151287"/>
    </source>
</evidence>
<keyword evidence="4" id="KW-0539">Nucleus</keyword>
<sequence length="330" mass="36530">MPSSSAAQRQHVRINLTEIKGRISKRLGPDRSNRYFSCLNQFLSKKLTKQEFNKQCLSLFGHENIQLHNNFIRSILKNSLLSKTPPVQNYHDKTAVKNSGASIPSLWCNGGILPPSPRKVRTGGRERRIRDSGLIGPNGLVGFDGNSNSVSIDSSIKENGLLHNKEDSGEQNKNSCSKREPIEAPLGIPFCRASVGGARLPSYAGFSSSANASTGISSCSSLGELFNIDLIRNRIESIAKREGLEAVGTNCAELLQRSLDVYLTRLISSATNLTGSVKRPNLDQNTISLEDFTLAMQLNPRQLGENAPELIERMSMRLFEKRDEYDKRRL</sequence>
<comment type="subcellular location">
    <subcellularLocation>
        <location evidence="1">Nucleus</location>
    </subcellularLocation>
</comment>
<evidence type="ECO:0000313" key="5">
    <source>
        <dbReference type="EMBL" id="KAJ1703524.1"/>
    </source>
</evidence>
<keyword evidence="2" id="KW-0805">Transcription regulation</keyword>
<evidence type="ECO:0000256" key="4">
    <source>
        <dbReference type="ARBA" id="ARBA00023242"/>
    </source>
</evidence>
<dbReference type="Proteomes" id="UP001151287">
    <property type="component" value="Unassembled WGS sequence"/>
</dbReference>
<keyword evidence="3" id="KW-0804">Transcription</keyword>
<dbReference type="CDD" id="cd22933">
    <property type="entry name" value="HFD_HFI1"/>
    <property type="match status" value="1"/>
</dbReference>
<dbReference type="PANTHER" id="PTHR21277:SF5">
    <property type="entry name" value="TRANSCRIPTIONAL ADAPTER 1"/>
    <property type="match status" value="1"/>
</dbReference>
<accession>A0A9Q0D0F1</accession>
<dbReference type="GO" id="GO:0005634">
    <property type="term" value="C:nucleus"/>
    <property type="evidence" value="ECO:0007669"/>
    <property type="project" value="UniProtKB-SubCell"/>
</dbReference>
<dbReference type="GO" id="GO:0006357">
    <property type="term" value="P:regulation of transcription by RNA polymerase II"/>
    <property type="evidence" value="ECO:0007669"/>
    <property type="project" value="TreeGrafter"/>
</dbReference>
<dbReference type="EMBL" id="JAMQYH010000001">
    <property type="protein sequence ID" value="KAJ1703524.1"/>
    <property type="molecule type" value="Genomic_DNA"/>
</dbReference>
<dbReference type="PANTHER" id="PTHR21277">
    <property type="entry name" value="TRANSCRIPTIONAL ADAPTER 1"/>
    <property type="match status" value="1"/>
</dbReference>
<dbReference type="AlphaFoldDB" id="A0A9Q0D0F1"/>
<organism evidence="5 6">
    <name type="scientific">Rhynchospora breviuscula</name>
    <dbReference type="NCBI Taxonomy" id="2022672"/>
    <lineage>
        <taxon>Eukaryota</taxon>
        <taxon>Viridiplantae</taxon>
        <taxon>Streptophyta</taxon>
        <taxon>Embryophyta</taxon>
        <taxon>Tracheophyta</taxon>
        <taxon>Spermatophyta</taxon>
        <taxon>Magnoliopsida</taxon>
        <taxon>Liliopsida</taxon>
        <taxon>Poales</taxon>
        <taxon>Cyperaceae</taxon>
        <taxon>Cyperoideae</taxon>
        <taxon>Rhynchosporeae</taxon>
        <taxon>Rhynchospora</taxon>
    </lineage>
</organism>
<comment type="caution">
    <text evidence="5">The sequence shown here is derived from an EMBL/GenBank/DDBJ whole genome shotgun (WGS) entry which is preliminary data.</text>
</comment>
<dbReference type="GO" id="GO:0003713">
    <property type="term" value="F:transcription coactivator activity"/>
    <property type="evidence" value="ECO:0007669"/>
    <property type="project" value="TreeGrafter"/>
</dbReference>
<gene>
    <name evidence="5" type="ORF">LUZ63_003303</name>
</gene>
<name>A0A9Q0D0F1_9POAL</name>
<protein>
    <submittedName>
        <fullName evidence="5">Uncharacterized protein</fullName>
    </submittedName>
</protein>
<dbReference type="Pfam" id="PF12767">
    <property type="entry name" value="SAGA-Tad1"/>
    <property type="match status" value="1"/>
</dbReference>
<dbReference type="OrthoDB" id="10264870at2759"/>
<dbReference type="GO" id="GO:0000124">
    <property type="term" value="C:SAGA complex"/>
    <property type="evidence" value="ECO:0007669"/>
    <property type="project" value="UniProtKB-ARBA"/>
</dbReference>
<evidence type="ECO:0000256" key="3">
    <source>
        <dbReference type="ARBA" id="ARBA00023163"/>
    </source>
</evidence>
<evidence type="ECO:0000256" key="1">
    <source>
        <dbReference type="ARBA" id="ARBA00004123"/>
    </source>
</evidence>
<dbReference type="InterPro" id="IPR024738">
    <property type="entry name" value="Hfi1/Tada1"/>
</dbReference>
<keyword evidence="6" id="KW-1185">Reference proteome</keyword>